<feature type="domain" description="Alpha/beta hydrolase" evidence="2">
    <location>
        <begin position="51"/>
        <end position="477"/>
    </location>
</feature>
<evidence type="ECO:0000313" key="3">
    <source>
        <dbReference type="EMBL" id="NUZ05398.1"/>
    </source>
</evidence>
<feature type="signal peptide" evidence="1">
    <location>
        <begin position="1"/>
        <end position="23"/>
    </location>
</feature>
<accession>A0A7Y6NLH3</accession>
<dbReference type="Proteomes" id="UP000529637">
    <property type="component" value="Unassembled WGS sequence"/>
</dbReference>
<proteinExistence type="predicted"/>
<dbReference type="InterPro" id="IPR045394">
    <property type="entry name" value="Abhydrolase_dom"/>
</dbReference>
<evidence type="ECO:0000256" key="1">
    <source>
        <dbReference type="SAM" id="SignalP"/>
    </source>
</evidence>
<reference evidence="3 4" key="1">
    <citation type="submission" date="2020-06" db="EMBL/GenBank/DDBJ databases">
        <title>Schlegella sp. ID0723 isolated from air conditioner.</title>
        <authorList>
            <person name="Kim D.Y."/>
            <person name="Kim D.-U."/>
        </authorList>
    </citation>
    <scope>NUCLEOTIDE SEQUENCE [LARGE SCALE GENOMIC DNA]</scope>
    <source>
        <strain evidence="3 4">ID0723</strain>
    </source>
</reference>
<name>A0A7Y6NLH3_9BURK</name>
<sequence>MNGLPSWRGPAWLIALACSLVTACGGGGDDDDRSDYVPRLTATSSVADATVTGPIPVTVTPGDPSHNYPQLATQFDLASKGYVEEEYFFEGTANTYQTPSLATGSVATSGHRYKSRMIVRRPTEASRFNGWVIVEWVNVTSGYNLDALWQSSAAFFMREGYAYVGISAQRVGVHQAGTGLVSWSPVRYGSLDVTAGGTIVNDALSYDVFAQGAKAVGRPTGVDPLGNLPRSGRMLIASGVSQSEGRLVTYYNSIEPLHQLFDGYYLFLGLGGTLRTDVDVKVMKINTENDVLLLREALARQDDSDRLRTWEVAGASHVSFQSGAVRTPMLIRDSLPQASTACALPALSHVPVGHVLMPAYDHLARWIEDGTPPPVAPRIQIASFGNATTPSTAVRDARGNALGGIRLAEIAVPTATNTGVNSGSGFCTLFGSHQPFDPATLATLYPTNAAYVAAVRQAVEANVAAGVLLRPEADETVAAAQSSTIGR</sequence>
<protein>
    <recommendedName>
        <fullName evidence="2">Alpha/beta hydrolase domain-containing protein</fullName>
    </recommendedName>
</protein>
<organism evidence="3 4">
    <name type="scientific">Piscinibacter koreensis</name>
    <dbReference type="NCBI Taxonomy" id="2742824"/>
    <lineage>
        <taxon>Bacteria</taxon>
        <taxon>Pseudomonadati</taxon>
        <taxon>Pseudomonadota</taxon>
        <taxon>Betaproteobacteria</taxon>
        <taxon>Burkholderiales</taxon>
        <taxon>Sphaerotilaceae</taxon>
        <taxon>Piscinibacter</taxon>
    </lineage>
</organism>
<dbReference type="EMBL" id="JABWMJ010000002">
    <property type="protein sequence ID" value="NUZ05398.1"/>
    <property type="molecule type" value="Genomic_DNA"/>
</dbReference>
<feature type="chain" id="PRO_5031241759" description="Alpha/beta hydrolase domain-containing protein" evidence="1">
    <location>
        <begin position="24"/>
        <end position="487"/>
    </location>
</feature>
<evidence type="ECO:0000259" key="2">
    <source>
        <dbReference type="Pfam" id="PF20091"/>
    </source>
</evidence>
<dbReference type="AlphaFoldDB" id="A0A7Y6NLH3"/>
<gene>
    <name evidence="3" type="ORF">HQN59_06440</name>
</gene>
<dbReference type="Pfam" id="PF20091">
    <property type="entry name" value="Abhydrolase_10"/>
    <property type="match status" value="1"/>
</dbReference>
<keyword evidence="4" id="KW-1185">Reference proteome</keyword>
<comment type="caution">
    <text evidence="3">The sequence shown here is derived from an EMBL/GenBank/DDBJ whole genome shotgun (WGS) entry which is preliminary data.</text>
</comment>
<keyword evidence="1" id="KW-0732">Signal</keyword>
<dbReference type="RefSeq" id="WP_176067214.1">
    <property type="nucleotide sequence ID" value="NZ_JABWMJ010000002.1"/>
</dbReference>
<evidence type="ECO:0000313" key="4">
    <source>
        <dbReference type="Proteomes" id="UP000529637"/>
    </source>
</evidence>